<gene>
    <name evidence="1" type="primary">MAS2_1</name>
    <name evidence="1" type="ORF">PHYPSEUDO_000002</name>
</gene>
<protein>
    <submittedName>
        <fullName evidence="1">Mitochondrial-processing peptidase subunit alpha</fullName>
    </submittedName>
</protein>
<accession>A0A8T1WKM4</accession>
<dbReference type="OrthoDB" id="6369905at2759"/>
<proteinExistence type="predicted"/>
<name>A0A8T1WKM4_9STRA</name>
<keyword evidence="2" id="KW-1185">Reference proteome</keyword>
<dbReference type="AlphaFoldDB" id="A0A8T1WKM4"/>
<reference evidence="1" key="1">
    <citation type="submission" date="2021-02" db="EMBL/GenBank/DDBJ databases">
        <authorList>
            <person name="Palmer J.M."/>
        </authorList>
    </citation>
    <scope>NUCLEOTIDE SEQUENCE</scope>
    <source>
        <strain evidence="1">SCRP734</strain>
    </source>
</reference>
<sequence>MLRALLSLRLNDKKASAFLSSYSVAALFDLSGYAVPSHAGALIDSFAAELKKIASAPAIKEELAAAHTTAALEAFEHYSTQEGTLGRVGLIAITGFVSKSPSELVEGVTAVKLQELAQKVVKAVPTVAAIGKLSTVPHMDAVASKLQ</sequence>
<evidence type="ECO:0000313" key="1">
    <source>
        <dbReference type="EMBL" id="KAG7393825.1"/>
    </source>
</evidence>
<comment type="caution">
    <text evidence="1">The sequence shown here is derived from an EMBL/GenBank/DDBJ whole genome shotgun (WGS) entry which is preliminary data.</text>
</comment>
<evidence type="ECO:0000313" key="2">
    <source>
        <dbReference type="Proteomes" id="UP000694044"/>
    </source>
</evidence>
<dbReference type="EMBL" id="JAGDFM010000001">
    <property type="protein sequence ID" value="KAG7393825.1"/>
    <property type="molecule type" value="Genomic_DNA"/>
</dbReference>
<organism evidence="1 2">
    <name type="scientific">Phytophthora pseudosyringae</name>
    <dbReference type="NCBI Taxonomy" id="221518"/>
    <lineage>
        <taxon>Eukaryota</taxon>
        <taxon>Sar</taxon>
        <taxon>Stramenopiles</taxon>
        <taxon>Oomycota</taxon>
        <taxon>Peronosporomycetes</taxon>
        <taxon>Peronosporales</taxon>
        <taxon>Peronosporaceae</taxon>
        <taxon>Phytophthora</taxon>
    </lineage>
</organism>
<dbReference type="Proteomes" id="UP000694044">
    <property type="component" value="Unassembled WGS sequence"/>
</dbReference>